<reference evidence="2" key="1">
    <citation type="submission" date="2025-08" db="UniProtKB">
        <authorList>
            <consortium name="RefSeq"/>
        </authorList>
    </citation>
    <scope>IDENTIFICATION</scope>
</reference>
<evidence type="ECO:0000313" key="1">
    <source>
        <dbReference type="Proteomes" id="UP001652625"/>
    </source>
</evidence>
<organism evidence="1 2">
    <name type="scientific">Hydra vulgaris</name>
    <name type="common">Hydra</name>
    <name type="synonym">Hydra attenuata</name>
    <dbReference type="NCBI Taxonomy" id="6087"/>
    <lineage>
        <taxon>Eukaryota</taxon>
        <taxon>Metazoa</taxon>
        <taxon>Cnidaria</taxon>
        <taxon>Hydrozoa</taxon>
        <taxon>Hydroidolina</taxon>
        <taxon>Anthoathecata</taxon>
        <taxon>Aplanulata</taxon>
        <taxon>Hydridae</taxon>
        <taxon>Hydra</taxon>
    </lineage>
</organism>
<gene>
    <name evidence="2" type="primary">LOC136082275</name>
</gene>
<evidence type="ECO:0000313" key="2">
    <source>
        <dbReference type="RefSeq" id="XP_065657031.1"/>
    </source>
</evidence>
<keyword evidence="1" id="KW-1185">Reference proteome</keyword>
<protein>
    <submittedName>
        <fullName evidence="2">Uncharacterized protein LOC136082275</fullName>
    </submittedName>
</protein>
<dbReference type="Proteomes" id="UP001652625">
    <property type="component" value="Chromosome 07"/>
</dbReference>
<name>A0ABM4C611_HYDVU</name>
<proteinExistence type="predicted"/>
<dbReference type="RefSeq" id="XP_065657031.1">
    <property type="nucleotide sequence ID" value="XM_065800959.1"/>
</dbReference>
<sequence length="120" mass="13082">MASGKTFGRTSCLFSKQIISFLRHSSSKSANSFNNIGLSKTLRSLAGSDQHMLQTVKKLNKIQVRQLQNSMATMCLSSKVNLCMNLLASTDSDLVEVGEDSDDVCSQSGHKKKARGLKIL</sequence>
<dbReference type="GeneID" id="136082275"/>
<accession>A0ABM4C611</accession>